<comment type="caution">
    <text evidence="1">The sequence shown here is derived from an EMBL/GenBank/DDBJ whole genome shotgun (WGS) entry which is preliminary data.</text>
</comment>
<dbReference type="AlphaFoldDB" id="A0A4Y7SM68"/>
<proteinExistence type="predicted"/>
<reference evidence="1 2" key="1">
    <citation type="journal article" date="2019" name="Nat. Ecol. Evol.">
        <title>Megaphylogeny resolves global patterns of mushroom evolution.</title>
        <authorList>
            <person name="Varga T."/>
            <person name="Krizsan K."/>
            <person name="Foldi C."/>
            <person name="Dima B."/>
            <person name="Sanchez-Garcia M."/>
            <person name="Sanchez-Ramirez S."/>
            <person name="Szollosi G.J."/>
            <person name="Szarkandi J.G."/>
            <person name="Papp V."/>
            <person name="Albert L."/>
            <person name="Andreopoulos W."/>
            <person name="Angelini C."/>
            <person name="Antonin V."/>
            <person name="Barry K.W."/>
            <person name="Bougher N.L."/>
            <person name="Buchanan P."/>
            <person name="Buyck B."/>
            <person name="Bense V."/>
            <person name="Catcheside P."/>
            <person name="Chovatia M."/>
            <person name="Cooper J."/>
            <person name="Damon W."/>
            <person name="Desjardin D."/>
            <person name="Finy P."/>
            <person name="Geml J."/>
            <person name="Haridas S."/>
            <person name="Hughes K."/>
            <person name="Justo A."/>
            <person name="Karasinski D."/>
            <person name="Kautmanova I."/>
            <person name="Kiss B."/>
            <person name="Kocsube S."/>
            <person name="Kotiranta H."/>
            <person name="LaButti K.M."/>
            <person name="Lechner B.E."/>
            <person name="Liimatainen K."/>
            <person name="Lipzen A."/>
            <person name="Lukacs Z."/>
            <person name="Mihaltcheva S."/>
            <person name="Morgado L.N."/>
            <person name="Niskanen T."/>
            <person name="Noordeloos M.E."/>
            <person name="Ohm R.A."/>
            <person name="Ortiz-Santana B."/>
            <person name="Ovrebo C."/>
            <person name="Racz N."/>
            <person name="Riley R."/>
            <person name="Savchenko A."/>
            <person name="Shiryaev A."/>
            <person name="Soop K."/>
            <person name="Spirin V."/>
            <person name="Szebenyi C."/>
            <person name="Tomsovsky M."/>
            <person name="Tulloss R.E."/>
            <person name="Uehling J."/>
            <person name="Grigoriev I.V."/>
            <person name="Vagvolgyi C."/>
            <person name="Papp T."/>
            <person name="Martin F.M."/>
            <person name="Miettinen O."/>
            <person name="Hibbett D.S."/>
            <person name="Nagy L.G."/>
        </authorList>
    </citation>
    <scope>NUCLEOTIDE SEQUENCE [LARGE SCALE GENOMIC DNA]</scope>
    <source>
        <strain evidence="1 2">FP101781</strain>
    </source>
</reference>
<accession>A0A4Y7SM68</accession>
<dbReference type="Proteomes" id="UP000298030">
    <property type="component" value="Unassembled WGS sequence"/>
</dbReference>
<evidence type="ECO:0000313" key="2">
    <source>
        <dbReference type="Proteomes" id="UP000298030"/>
    </source>
</evidence>
<gene>
    <name evidence="1" type="ORF">FA13DRAFT_1716170</name>
</gene>
<name>A0A4Y7SM68_COPMI</name>
<evidence type="ECO:0000313" key="1">
    <source>
        <dbReference type="EMBL" id="TEB22349.1"/>
    </source>
</evidence>
<keyword evidence="2" id="KW-1185">Reference proteome</keyword>
<organism evidence="1 2">
    <name type="scientific">Coprinellus micaceus</name>
    <name type="common">Glistening ink-cap mushroom</name>
    <name type="synonym">Coprinus micaceus</name>
    <dbReference type="NCBI Taxonomy" id="71717"/>
    <lineage>
        <taxon>Eukaryota</taxon>
        <taxon>Fungi</taxon>
        <taxon>Dikarya</taxon>
        <taxon>Basidiomycota</taxon>
        <taxon>Agaricomycotina</taxon>
        <taxon>Agaricomycetes</taxon>
        <taxon>Agaricomycetidae</taxon>
        <taxon>Agaricales</taxon>
        <taxon>Agaricineae</taxon>
        <taxon>Psathyrellaceae</taxon>
        <taxon>Coprinellus</taxon>
    </lineage>
</organism>
<protein>
    <submittedName>
        <fullName evidence="1">Uncharacterized protein</fullName>
    </submittedName>
</protein>
<dbReference type="EMBL" id="QPFP01000093">
    <property type="protein sequence ID" value="TEB22349.1"/>
    <property type="molecule type" value="Genomic_DNA"/>
</dbReference>
<sequence length="166" mass="18816">MRYLRLEIYHHVESALLQDIHWFTGWTKERTTAIPRWTCQIGIESDPCLLAQSAGCKMSDFNVLRHSMAYSTHNRFGYATDNQRWDTRASPPNQPAKFAQGSQVKLRKAASGYEKGTRSTITGTPSVRGDITDETGNPVWVYSMKIPEGAITQKVDCIHEVDLKKL</sequence>